<dbReference type="SUPFAM" id="SSF47413">
    <property type="entry name" value="lambda repressor-like DNA-binding domains"/>
    <property type="match status" value="1"/>
</dbReference>
<organism evidence="2 3">
    <name type="scientific">Pontimonas salivibrio</name>
    <dbReference type="NCBI Taxonomy" id="1159327"/>
    <lineage>
        <taxon>Bacteria</taxon>
        <taxon>Bacillati</taxon>
        <taxon>Actinomycetota</taxon>
        <taxon>Actinomycetes</taxon>
        <taxon>Micrococcales</taxon>
        <taxon>Microbacteriaceae</taxon>
        <taxon>Pontimonas</taxon>
    </lineage>
</organism>
<dbReference type="KEGG" id="psai:C3B54_111595"/>
<sequence length="77" mass="8448">MTLPPAHLNAPADFGMALQQARMSRALTQQELADLVGVPQSTVSQMESGQATLYLRRLLDLAQATGLHFQATWDDHD</sequence>
<dbReference type="OrthoDB" id="3255837at2"/>
<dbReference type="Proteomes" id="UP000243077">
    <property type="component" value="Chromosome"/>
</dbReference>
<dbReference type="InterPro" id="IPR001387">
    <property type="entry name" value="Cro/C1-type_HTH"/>
</dbReference>
<dbReference type="AlphaFoldDB" id="A0A2L2BSE1"/>
<keyword evidence="3" id="KW-1185">Reference proteome</keyword>
<dbReference type="InterPro" id="IPR010982">
    <property type="entry name" value="Lambda_DNA-bd_dom_sf"/>
</dbReference>
<dbReference type="GO" id="GO:0003677">
    <property type="term" value="F:DNA binding"/>
    <property type="evidence" value="ECO:0007669"/>
    <property type="project" value="InterPro"/>
</dbReference>
<evidence type="ECO:0000259" key="1">
    <source>
        <dbReference type="PROSITE" id="PS50943"/>
    </source>
</evidence>
<feature type="domain" description="HTH cro/C1-type" evidence="1">
    <location>
        <begin position="18"/>
        <end position="76"/>
    </location>
</feature>
<evidence type="ECO:0000313" key="3">
    <source>
        <dbReference type="Proteomes" id="UP000243077"/>
    </source>
</evidence>
<dbReference type="CDD" id="cd00093">
    <property type="entry name" value="HTH_XRE"/>
    <property type="match status" value="1"/>
</dbReference>
<name>A0A2L2BSE1_9MICO</name>
<dbReference type="EMBL" id="CP026923">
    <property type="protein sequence ID" value="AVG24532.1"/>
    <property type="molecule type" value="Genomic_DNA"/>
</dbReference>
<proteinExistence type="predicted"/>
<evidence type="ECO:0000313" key="2">
    <source>
        <dbReference type="EMBL" id="AVG24532.1"/>
    </source>
</evidence>
<dbReference type="PROSITE" id="PS50943">
    <property type="entry name" value="HTH_CROC1"/>
    <property type="match status" value="1"/>
</dbReference>
<dbReference type="Pfam" id="PF01381">
    <property type="entry name" value="HTH_3"/>
    <property type="match status" value="1"/>
</dbReference>
<reference evidence="2 3" key="1">
    <citation type="submission" date="2018-02" db="EMBL/GenBank/DDBJ databases">
        <title>Complete genome of the streamlined marine actinobacterium Pontimonas salivibrio CL-TW6 adapted to coastal planktonic lifestype.</title>
        <authorList>
            <person name="Cho B.C."/>
            <person name="Hardies S.C."/>
            <person name="Jang G.I."/>
            <person name="Hwang C.Y."/>
        </authorList>
    </citation>
    <scope>NUCLEOTIDE SEQUENCE [LARGE SCALE GENOMIC DNA]</scope>
    <source>
        <strain evidence="2 3">CL-TW6</strain>
    </source>
</reference>
<protein>
    <submittedName>
        <fullName evidence="2">Antitoxin</fullName>
    </submittedName>
</protein>
<dbReference type="SMART" id="SM00530">
    <property type="entry name" value="HTH_XRE"/>
    <property type="match status" value="1"/>
</dbReference>
<dbReference type="Gene3D" id="1.10.260.40">
    <property type="entry name" value="lambda repressor-like DNA-binding domains"/>
    <property type="match status" value="1"/>
</dbReference>
<gene>
    <name evidence="2" type="ORF">C3B54_111595</name>
</gene>
<dbReference type="RefSeq" id="WP_104913995.1">
    <property type="nucleotide sequence ID" value="NZ_CP026923.1"/>
</dbReference>
<accession>A0A2L2BSE1</accession>